<dbReference type="PANTHER" id="PTHR30472">
    <property type="entry name" value="FERRIC ENTEROBACTIN TRANSPORT SYSTEM PERMEASE PROTEIN"/>
    <property type="match status" value="1"/>
</dbReference>
<keyword evidence="3" id="KW-0813">Transport</keyword>
<protein>
    <submittedName>
        <fullName evidence="9">Ferrichrome ABC transporter permease</fullName>
    </submittedName>
</protein>
<keyword evidence="6 8" id="KW-1133">Transmembrane helix</keyword>
<dbReference type="SUPFAM" id="SSF81345">
    <property type="entry name" value="ABC transporter involved in vitamin B12 uptake, BtuC"/>
    <property type="match status" value="1"/>
</dbReference>
<accession>A0A1E8GN07</accession>
<dbReference type="PANTHER" id="PTHR30472:SF24">
    <property type="entry name" value="FERRIC ENTEROBACTIN TRANSPORT SYSTEM PERMEASE PROTEIN FEPG"/>
    <property type="match status" value="1"/>
</dbReference>
<evidence type="ECO:0000256" key="6">
    <source>
        <dbReference type="ARBA" id="ARBA00022989"/>
    </source>
</evidence>
<dbReference type="GO" id="GO:0033214">
    <property type="term" value="P:siderophore-iron import into cell"/>
    <property type="evidence" value="ECO:0007669"/>
    <property type="project" value="TreeGrafter"/>
</dbReference>
<dbReference type="InterPro" id="IPR000522">
    <property type="entry name" value="ABC_transptr_permease_BtuC"/>
</dbReference>
<evidence type="ECO:0000256" key="3">
    <source>
        <dbReference type="ARBA" id="ARBA00022448"/>
    </source>
</evidence>
<comment type="subcellular location">
    <subcellularLocation>
        <location evidence="1">Cell membrane</location>
        <topology evidence="1">Multi-pass membrane protein</topology>
    </subcellularLocation>
</comment>
<keyword evidence="5 8" id="KW-0812">Transmembrane</keyword>
<keyword evidence="7 8" id="KW-0472">Membrane</keyword>
<keyword evidence="10" id="KW-1185">Reference proteome</keyword>
<evidence type="ECO:0000256" key="4">
    <source>
        <dbReference type="ARBA" id="ARBA00022475"/>
    </source>
</evidence>
<dbReference type="AlphaFoldDB" id="A0A1E8GN07"/>
<dbReference type="GO" id="GO:0022857">
    <property type="term" value="F:transmembrane transporter activity"/>
    <property type="evidence" value="ECO:0007669"/>
    <property type="project" value="InterPro"/>
</dbReference>
<feature type="transmembrane region" description="Helical" evidence="8">
    <location>
        <begin position="268"/>
        <end position="286"/>
    </location>
</feature>
<dbReference type="GO" id="GO:0005886">
    <property type="term" value="C:plasma membrane"/>
    <property type="evidence" value="ECO:0007669"/>
    <property type="project" value="UniProtKB-SubCell"/>
</dbReference>
<feature type="transmembrane region" description="Helical" evidence="8">
    <location>
        <begin position="293"/>
        <end position="313"/>
    </location>
</feature>
<evidence type="ECO:0000256" key="1">
    <source>
        <dbReference type="ARBA" id="ARBA00004651"/>
    </source>
</evidence>
<feature type="transmembrane region" description="Helical" evidence="8">
    <location>
        <begin position="47"/>
        <end position="63"/>
    </location>
</feature>
<sequence>MKKSRTLLLILTIIFLIVLDLFGDKILSGDLSGLSFIILNFRLPRLLIVLIAGVAISISGALVQNISLNPLADSGMLGFTSGASFAIVLLIFISEKVTMPAWTTFLYPAFAVIGACIAYLLLRGLTMGKNFSQLRLILSGLAITAIFQSLITILQLTLNSFDFQKLAIWLTGDVWMTDYKYIFFLTICLFLGLLVLPFFFNRLDGLALGQELATSLGIDVEKTIKQLFFLTLVFTSIGVAAVGAVSFVGLISPHIARSLTSFKARNRLFYTGLVGVIIMLLADIIAKNIISPSTLPLGFVVALIGAPYFVFLINRKV</sequence>
<dbReference type="CDD" id="cd06550">
    <property type="entry name" value="TM_ABC_iron-siderophores_like"/>
    <property type="match status" value="1"/>
</dbReference>
<comment type="similarity">
    <text evidence="2">Belongs to the binding-protein-dependent transport system permease family. FecCD subfamily.</text>
</comment>
<proteinExistence type="inferred from homology"/>
<dbReference type="Gene3D" id="1.10.3470.10">
    <property type="entry name" value="ABC transporter involved in vitamin B12 uptake, BtuC"/>
    <property type="match status" value="1"/>
</dbReference>
<reference evidence="10" key="1">
    <citation type="submission" date="2016-09" db="EMBL/GenBank/DDBJ databases">
        <title>Draft genome sequence of a novel species of the family Streptococcaceae isolated from flowers.</title>
        <authorList>
            <person name="Chuah L.-O."/>
            <person name="Yap K.-P."/>
            <person name="Thong K.L."/>
            <person name="Liong M.T."/>
            <person name="Ahmad R."/>
            <person name="Rusul G."/>
        </authorList>
    </citation>
    <scope>NUCLEOTIDE SEQUENCE [LARGE SCALE GENOMIC DNA]</scope>
    <source>
        <strain evidence="10">DF1</strain>
    </source>
</reference>
<dbReference type="OrthoDB" id="9811721at2"/>
<feature type="transmembrane region" description="Helical" evidence="8">
    <location>
        <begin position="105"/>
        <end position="122"/>
    </location>
</feature>
<comment type="caution">
    <text evidence="9">The sequence shown here is derived from an EMBL/GenBank/DDBJ whole genome shotgun (WGS) entry which is preliminary data.</text>
</comment>
<evidence type="ECO:0000256" key="5">
    <source>
        <dbReference type="ARBA" id="ARBA00022692"/>
    </source>
</evidence>
<dbReference type="EMBL" id="MKIR01000012">
    <property type="protein sequence ID" value="OFI49631.1"/>
    <property type="molecule type" value="Genomic_DNA"/>
</dbReference>
<evidence type="ECO:0000313" key="9">
    <source>
        <dbReference type="EMBL" id="OFI49631.1"/>
    </source>
</evidence>
<feature type="transmembrane region" description="Helical" evidence="8">
    <location>
        <begin position="75"/>
        <end position="93"/>
    </location>
</feature>
<keyword evidence="4" id="KW-1003">Cell membrane</keyword>
<gene>
    <name evidence="9" type="ORF">BG261_03345</name>
</gene>
<dbReference type="Pfam" id="PF01032">
    <property type="entry name" value="FecCD"/>
    <property type="match status" value="1"/>
</dbReference>
<dbReference type="Proteomes" id="UP000178622">
    <property type="component" value="Unassembled WGS sequence"/>
</dbReference>
<feature type="transmembrane region" description="Helical" evidence="8">
    <location>
        <begin position="227"/>
        <end position="248"/>
    </location>
</feature>
<feature type="transmembrane region" description="Helical" evidence="8">
    <location>
        <begin position="181"/>
        <end position="200"/>
    </location>
</feature>
<evidence type="ECO:0000313" key="10">
    <source>
        <dbReference type="Proteomes" id="UP000178622"/>
    </source>
</evidence>
<evidence type="ECO:0000256" key="2">
    <source>
        <dbReference type="ARBA" id="ARBA00007935"/>
    </source>
</evidence>
<dbReference type="RefSeq" id="WP_070792143.1">
    <property type="nucleotide sequence ID" value="NZ_MKIR01000012.1"/>
</dbReference>
<evidence type="ECO:0000256" key="8">
    <source>
        <dbReference type="SAM" id="Phobius"/>
    </source>
</evidence>
<organism evidence="9 10">
    <name type="scientific">Floricoccus tropicus</name>
    <dbReference type="NCBI Taxonomy" id="1859473"/>
    <lineage>
        <taxon>Bacteria</taxon>
        <taxon>Bacillati</taxon>
        <taxon>Bacillota</taxon>
        <taxon>Bacilli</taxon>
        <taxon>Lactobacillales</taxon>
        <taxon>Streptococcaceae</taxon>
        <taxon>Floricoccus</taxon>
    </lineage>
</organism>
<evidence type="ECO:0000256" key="7">
    <source>
        <dbReference type="ARBA" id="ARBA00023136"/>
    </source>
</evidence>
<dbReference type="STRING" id="1859473.BG261_03345"/>
<dbReference type="InterPro" id="IPR037294">
    <property type="entry name" value="ABC_BtuC-like"/>
</dbReference>
<name>A0A1E8GN07_9LACT</name>